<accession>A0A3E4YLX8</accession>
<dbReference type="RefSeq" id="WP_117718349.1">
    <property type="nucleotide sequence ID" value="NZ_QSTP01000001.1"/>
</dbReference>
<evidence type="ECO:0000313" key="1">
    <source>
        <dbReference type="EMBL" id="RGM75593.1"/>
    </source>
</evidence>
<protein>
    <submittedName>
        <fullName evidence="1">Uncharacterized protein</fullName>
    </submittedName>
</protein>
<organism evidence="1 2">
    <name type="scientific">Agathobacter rectalis</name>
    <dbReference type="NCBI Taxonomy" id="39491"/>
    <lineage>
        <taxon>Bacteria</taxon>
        <taxon>Bacillati</taxon>
        <taxon>Bacillota</taxon>
        <taxon>Clostridia</taxon>
        <taxon>Lachnospirales</taxon>
        <taxon>Lachnospiraceae</taxon>
        <taxon>Agathobacter</taxon>
    </lineage>
</organism>
<dbReference type="Proteomes" id="UP000260758">
    <property type="component" value="Unassembled WGS sequence"/>
</dbReference>
<sequence length="88" mass="10154">MTKILNKCPICGGRLEYSILMQFTKDFQIKLNGKLAKNSKNSDVCPMEGGFISCTACDFHTNCDLECEENHNIRIYQEDGVYMYEDER</sequence>
<dbReference type="EMBL" id="QSTP01000001">
    <property type="protein sequence ID" value="RGM75593.1"/>
    <property type="molecule type" value="Genomic_DNA"/>
</dbReference>
<proteinExistence type="predicted"/>
<dbReference type="AlphaFoldDB" id="A0A3E4YLX8"/>
<reference evidence="1 2" key="1">
    <citation type="submission" date="2018-08" db="EMBL/GenBank/DDBJ databases">
        <title>A genome reference for cultivated species of the human gut microbiota.</title>
        <authorList>
            <person name="Zou Y."/>
            <person name="Xue W."/>
            <person name="Luo G."/>
        </authorList>
    </citation>
    <scope>NUCLEOTIDE SEQUENCE [LARGE SCALE GENOMIC DNA]</scope>
    <source>
        <strain evidence="1 2">OM07-13</strain>
    </source>
</reference>
<evidence type="ECO:0000313" key="2">
    <source>
        <dbReference type="Proteomes" id="UP000260758"/>
    </source>
</evidence>
<name>A0A3E4YLX8_9FIRM</name>
<comment type="caution">
    <text evidence="1">The sequence shown here is derived from an EMBL/GenBank/DDBJ whole genome shotgun (WGS) entry which is preliminary data.</text>
</comment>
<gene>
    <name evidence="1" type="ORF">DXB99_03430</name>
</gene>